<dbReference type="AlphaFoldDB" id="A0A1C3X0L5"/>
<dbReference type="STRING" id="411945.GA0061102_105018"/>
<evidence type="ECO:0000313" key="3">
    <source>
        <dbReference type="Proteomes" id="UP000199435"/>
    </source>
</evidence>
<name>A0A1C3X0L5_9HYPH</name>
<evidence type="ECO:0000313" key="2">
    <source>
        <dbReference type="EMBL" id="SCB45769.1"/>
    </source>
</evidence>
<keyword evidence="2" id="KW-0560">Oxidoreductase</keyword>
<dbReference type="OrthoDB" id="7223073at2"/>
<dbReference type="Gene3D" id="3.10.180.10">
    <property type="entry name" value="2,3-Dihydroxybiphenyl 1,2-Dioxygenase, domain 1"/>
    <property type="match status" value="1"/>
</dbReference>
<dbReference type="InterPro" id="IPR029068">
    <property type="entry name" value="Glyas_Bleomycin-R_OHBP_Dase"/>
</dbReference>
<sequence length="127" mass="13926">MRLNHLDLHVPDVAATRDFLVAAFGLTEVETRGANGLAILRDDAGLELVISHPIEKFGGADTVAVGRNTYHIGFILPSREAVDAQYERVRLAGGEVWQPPAAVRGGWLFYCFAPGRILIEIGWRQTS</sequence>
<keyword evidence="2" id="KW-0223">Dioxygenase</keyword>
<dbReference type="SUPFAM" id="SSF54593">
    <property type="entry name" value="Glyoxalase/Bleomycin resistance protein/Dihydroxybiphenyl dioxygenase"/>
    <property type="match status" value="1"/>
</dbReference>
<proteinExistence type="predicted"/>
<dbReference type="InterPro" id="IPR037523">
    <property type="entry name" value="VOC_core"/>
</dbReference>
<dbReference type="EMBL" id="FMAH01000050">
    <property type="protein sequence ID" value="SCB45769.1"/>
    <property type="molecule type" value="Genomic_DNA"/>
</dbReference>
<gene>
    <name evidence="2" type="ORF">GA0061102_105018</name>
</gene>
<evidence type="ECO:0000259" key="1">
    <source>
        <dbReference type="PROSITE" id="PS51819"/>
    </source>
</evidence>
<dbReference type="CDD" id="cd06587">
    <property type="entry name" value="VOC"/>
    <property type="match status" value="1"/>
</dbReference>
<dbReference type="PANTHER" id="PTHR36113">
    <property type="entry name" value="LYASE, PUTATIVE-RELATED-RELATED"/>
    <property type="match status" value="1"/>
</dbReference>
<dbReference type="InterPro" id="IPR051332">
    <property type="entry name" value="Fosfomycin_Res_Enzymes"/>
</dbReference>
<keyword evidence="3" id="KW-1185">Reference proteome</keyword>
<reference evidence="3" key="1">
    <citation type="submission" date="2016-08" db="EMBL/GenBank/DDBJ databases">
        <authorList>
            <person name="Varghese N."/>
            <person name="Submissions Spin"/>
        </authorList>
    </citation>
    <scope>NUCLEOTIDE SEQUENCE [LARGE SCALE GENOMIC DNA]</scope>
    <source>
        <strain evidence="3">HAMBI 2971</strain>
    </source>
</reference>
<protein>
    <submittedName>
        <fullName evidence="2">Catechol 2,3-dioxygenase</fullName>
    </submittedName>
</protein>
<dbReference type="PROSITE" id="PS51819">
    <property type="entry name" value="VOC"/>
    <property type="match status" value="1"/>
</dbReference>
<dbReference type="Pfam" id="PF00903">
    <property type="entry name" value="Glyoxalase"/>
    <property type="match status" value="1"/>
</dbReference>
<dbReference type="RefSeq" id="WP_092855259.1">
    <property type="nucleotide sequence ID" value="NZ_FMAH01000050.1"/>
</dbReference>
<organism evidence="2 3">
    <name type="scientific">Rhizobium miluonense</name>
    <dbReference type="NCBI Taxonomy" id="411945"/>
    <lineage>
        <taxon>Bacteria</taxon>
        <taxon>Pseudomonadati</taxon>
        <taxon>Pseudomonadota</taxon>
        <taxon>Alphaproteobacteria</taxon>
        <taxon>Hyphomicrobiales</taxon>
        <taxon>Rhizobiaceae</taxon>
        <taxon>Rhizobium/Agrobacterium group</taxon>
        <taxon>Rhizobium</taxon>
    </lineage>
</organism>
<dbReference type="Proteomes" id="UP000199435">
    <property type="component" value="Unassembled WGS sequence"/>
</dbReference>
<dbReference type="GO" id="GO:0051213">
    <property type="term" value="F:dioxygenase activity"/>
    <property type="evidence" value="ECO:0007669"/>
    <property type="project" value="UniProtKB-KW"/>
</dbReference>
<dbReference type="InterPro" id="IPR004360">
    <property type="entry name" value="Glyas_Fos-R_dOase_dom"/>
</dbReference>
<dbReference type="PANTHER" id="PTHR36113:SF3">
    <property type="entry name" value="SLL5075 PROTEIN"/>
    <property type="match status" value="1"/>
</dbReference>
<accession>A0A1C3X0L5</accession>
<feature type="domain" description="VOC" evidence="1">
    <location>
        <begin position="2"/>
        <end position="124"/>
    </location>
</feature>